<evidence type="ECO:0000256" key="5">
    <source>
        <dbReference type="ARBA" id="ARBA00023163"/>
    </source>
</evidence>
<evidence type="ECO:0000259" key="9">
    <source>
        <dbReference type="Pfam" id="PF12680"/>
    </source>
</evidence>
<dbReference type="InterPro" id="IPR036388">
    <property type="entry name" value="WH-like_DNA-bd_sf"/>
</dbReference>
<dbReference type="Pfam" id="PF12680">
    <property type="entry name" value="SnoaL_2"/>
    <property type="match status" value="1"/>
</dbReference>
<keyword evidence="3" id="KW-0805">Transcription regulation</keyword>
<dbReference type="InterPro" id="IPR013325">
    <property type="entry name" value="RNA_pol_sigma_r2"/>
</dbReference>
<dbReference type="EMBL" id="JARACI010000974">
    <property type="protein sequence ID" value="MDD9206783.1"/>
    <property type="molecule type" value="Genomic_DNA"/>
</dbReference>
<dbReference type="InterPro" id="IPR014305">
    <property type="entry name" value="RNA_pol_sigma-G_actinobac"/>
</dbReference>
<dbReference type="InterPro" id="IPR039425">
    <property type="entry name" value="RNA_pol_sigma-70-like"/>
</dbReference>
<evidence type="ECO:0000259" key="8">
    <source>
        <dbReference type="Pfam" id="PF08281"/>
    </source>
</evidence>
<name>A0ABT5TXI5_9MICO</name>
<evidence type="ECO:0000256" key="1">
    <source>
        <dbReference type="ARBA" id="ARBA00010641"/>
    </source>
</evidence>
<reference evidence="10" key="1">
    <citation type="submission" date="2023-02" db="EMBL/GenBank/DDBJ databases">
        <title>Georgenia sp.10Sc9-8, isolated from a soil sample collected from the Taklamakan desert.</title>
        <authorList>
            <person name="Liu S."/>
        </authorList>
    </citation>
    <scope>NUCLEOTIDE SEQUENCE</scope>
    <source>
        <strain evidence="10">10Sc9-8</strain>
    </source>
</reference>
<dbReference type="Gene3D" id="1.10.10.10">
    <property type="entry name" value="Winged helix-like DNA-binding domain superfamily/Winged helix DNA-binding domain"/>
    <property type="match status" value="1"/>
</dbReference>
<dbReference type="SUPFAM" id="SSF88659">
    <property type="entry name" value="Sigma3 and sigma4 domains of RNA polymerase sigma factors"/>
    <property type="match status" value="1"/>
</dbReference>
<feature type="region of interest" description="Disordered" evidence="6">
    <location>
        <begin position="1"/>
        <end position="21"/>
    </location>
</feature>
<evidence type="ECO:0000259" key="7">
    <source>
        <dbReference type="Pfam" id="PF04542"/>
    </source>
</evidence>
<dbReference type="PANTHER" id="PTHR43133:SF65">
    <property type="entry name" value="ECF RNA POLYMERASE SIGMA FACTOR SIGG"/>
    <property type="match status" value="1"/>
</dbReference>
<keyword evidence="4" id="KW-0731">Sigma factor</keyword>
<evidence type="ECO:0000256" key="3">
    <source>
        <dbReference type="ARBA" id="ARBA00023015"/>
    </source>
</evidence>
<keyword evidence="11" id="KW-1185">Reference proteome</keyword>
<feature type="domain" description="SnoaL-like" evidence="9">
    <location>
        <begin position="224"/>
        <end position="306"/>
    </location>
</feature>
<dbReference type="SUPFAM" id="SSF88946">
    <property type="entry name" value="Sigma2 domain of RNA polymerase sigma factors"/>
    <property type="match status" value="1"/>
</dbReference>
<evidence type="ECO:0000313" key="11">
    <source>
        <dbReference type="Proteomes" id="UP001165561"/>
    </source>
</evidence>
<dbReference type="CDD" id="cd06171">
    <property type="entry name" value="Sigma70_r4"/>
    <property type="match status" value="1"/>
</dbReference>
<feature type="domain" description="RNA polymerase sigma factor 70 region 4 type 2" evidence="8">
    <location>
        <begin position="150"/>
        <end position="202"/>
    </location>
</feature>
<comment type="caution">
    <text evidence="10">The sequence shown here is derived from an EMBL/GenBank/DDBJ whole genome shotgun (WGS) entry which is preliminary data.</text>
</comment>
<feature type="region of interest" description="Disordered" evidence="6">
    <location>
        <begin position="98"/>
        <end position="117"/>
    </location>
</feature>
<dbReference type="Proteomes" id="UP001165561">
    <property type="component" value="Unassembled WGS sequence"/>
</dbReference>
<evidence type="ECO:0000256" key="2">
    <source>
        <dbReference type="ARBA" id="ARBA00011344"/>
    </source>
</evidence>
<dbReference type="InterPro" id="IPR007627">
    <property type="entry name" value="RNA_pol_sigma70_r2"/>
</dbReference>
<evidence type="ECO:0000256" key="6">
    <source>
        <dbReference type="SAM" id="MobiDB-lite"/>
    </source>
</evidence>
<dbReference type="SUPFAM" id="SSF54427">
    <property type="entry name" value="NTF2-like"/>
    <property type="match status" value="1"/>
</dbReference>
<dbReference type="NCBIfam" id="TIGR02960">
    <property type="entry name" value="SigX5"/>
    <property type="match status" value="1"/>
</dbReference>
<organism evidence="10 11">
    <name type="scientific">Georgenia halotolerans</name>
    <dbReference type="NCBI Taxonomy" id="3028317"/>
    <lineage>
        <taxon>Bacteria</taxon>
        <taxon>Bacillati</taxon>
        <taxon>Actinomycetota</taxon>
        <taxon>Actinomycetes</taxon>
        <taxon>Micrococcales</taxon>
        <taxon>Bogoriellaceae</taxon>
        <taxon>Georgenia</taxon>
    </lineage>
</organism>
<comment type="subunit">
    <text evidence="2">Interacts transiently with the RNA polymerase catalytic core formed by RpoA, RpoB, RpoC and RpoZ (2 alpha, 1 beta, 1 beta' and 1 omega subunit) to form the RNA polymerase holoenzyme that can initiate transcription.</text>
</comment>
<gene>
    <name evidence="10" type="ORF">PU560_09930</name>
</gene>
<dbReference type="InterPro" id="IPR037401">
    <property type="entry name" value="SnoaL-like"/>
</dbReference>
<dbReference type="InterPro" id="IPR013324">
    <property type="entry name" value="RNA_pol_sigma_r3/r4-like"/>
</dbReference>
<dbReference type="Gene3D" id="3.10.450.50">
    <property type="match status" value="1"/>
</dbReference>
<protein>
    <submittedName>
        <fullName evidence="10">Sigma-70 family RNA polymerase sigma factor</fullName>
    </submittedName>
</protein>
<dbReference type="Pfam" id="PF04542">
    <property type="entry name" value="Sigma70_r2"/>
    <property type="match status" value="1"/>
</dbReference>
<accession>A0ABT5TXI5</accession>
<dbReference type="InterPro" id="IPR032710">
    <property type="entry name" value="NTF2-like_dom_sf"/>
</dbReference>
<keyword evidence="5" id="KW-0804">Transcription</keyword>
<dbReference type="Gene3D" id="1.10.1740.10">
    <property type="match status" value="1"/>
</dbReference>
<feature type="domain" description="RNA polymerase sigma-70 region 2" evidence="7">
    <location>
        <begin position="29"/>
        <end position="96"/>
    </location>
</feature>
<dbReference type="NCBIfam" id="TIGR02937">
    <property type="entry name" value="sigma70-ECF"/>
    <property type="match status" value="1"/>
</dbReference>
<proteinExistence type="inferred from homology"/>
<dbReference type="PANTHER" id="PTHR43133">
    <property type="entry name" value="RNA POLYMERASE ECF-TYPE SIGMA FACTO"/>
    <property type="match status" value="1"/>
</dbReference>
<evidence type="ECO:0000313" key="10">
    <source>
        <dbReference type="EMBL" id="MDD9206783.1"/>
    </source>
</evidence>
<evidence type="ECO:0000256" key="4">
    <source>
        <dbReference type="ARBA" id="ARBA00023082"/>
    </source>
</evidence>
<dbReference type="InterPro" id="IPR013249">
    <property type="entry name" value="RNA_pol_sigma70_r4_t2"/>
</dbReference>
<dbReference type="InterPro" id="IPR014284">
    <property type="entry name" value="RNA_pol_sigma-70_dom"/>
</dbReference>
<dbReference type="Pfam" id="PF08281">
    <property type="entry name" value="Sigma70_r4_2"/>
    <property type="match status" value="1"/>
</dbReference>
<comment type="similarity">
    <text evidence="1">Belongs to the sigma-70 factor family. ECF subfamily.</text>
</comment>
<sequence length="341" mass="37647">MTAAGEAPMRSHPQAPPQEQTTQDIAVLLEPLRREILAHCYRMTGSVHDAEDLVQETYLRAWRSFRGFEHRSSLRTWVFRIATNACLTHLEGRRRRPLPTGIGAPAADPADEPHESSAVPWLEPLPDALVWTGPAPDPAAQAVTDESIRLAFVAALQHLTAQQRAVLLLRDVLAWRATEVAEALDISVAAVNSTLQRARAHLAKMDRGDPPRLPDDERRRRLLQAYVAAFESYDVAGIVELLAADVVWEMPPFPEWYRGARDVGALISAWCPANGAGDMRMVRTSANGLPTLALYMRGPDGSHRPFQLQQVTPTADGVARVTAWFAPELFPAFGLPTELPE</sequence>
<dbReference type="NCBIfam" id="NF006089">
    <property type="entry name" value="PRK08241.1"/>
    <property type="match status" value="1"/>
</dbReference>